<dbReference type="EMBL" id="MQVR01000014">
    <property type="protein sequence ID" value="OKL54490.1"/>
    <property type="molecule type" value="Genomic_DNA"/>
</dbReference>
<comment type="catalytic activity">
    <reaction evidence="1 10">
        <text>Transfers a segment of a (1-&gt;4)-alpha-D-glucan to a new position in an acceptor, which may be glucose or a (1-&gt;4)-alpha-D-glucan.</text>
        <dbReference type="EC" id="2.4.1.25"/>
    </reaction>
</comment>
<dbReference type="InterPro" id="IPR048458">
    <property type="entry name" value="MalQ_N"/>
</dbReference>
<evidence type="ECO:0000256" key="5">
    <source>
        <dbReference type="ARBA" id="ARBA00022676"/>
    </source>
</evidence>
<evidence type="ECO:0000313" key="12">
    <source>
        <dbReference type="EMBL" id="OKL54490.1"/>
    </source>
</evidence>
<evidence type="ECO:0000256" key="8">
    <source>
        <dbReference type="ARBA" id="ARBA00031423"/>
    </source>
</evidence>
<keyword evidence="7 10" id="KW-0119">Carbohydrate metabolism</keyword>
<gene>
    <name evidence="12" type="ORF">BSZ39_03720</name>
</gene>
<organism evidence="12 13">
    <name type="scientific">Bowdeniella nasicola</name>
    <dbReference type="NCBI Taxonomy" id="208480"/>
    <lineage>
        <taxon>Bacteria</taxon>
        <taxon>Bacillati</taxon>
        <taxon>Actinomycetota</taxon>
        <taxon>Actinomycetes</taxon>
        <taxon>Actinomycetales</taxon>
        <taxon>Actinomycetaceae</taxon>
        <taxon>Bowdeniella</taxon>
    </lineage>
</organism>
<dbReference type="AlphaFoldDB" id="A0A1Q5Q4B1"/>
<accession>A0A1Q5Q4B1</accession>
<evidence type="ECO:0000256" key="3">
    <source>
        <dbReference type="ARBA" id="ARBA00012560"/>
    </source>
</evidence>
<dbReference type="Proteomes" id="UP000185628">
    <property type="component" value="Unassembled WGS sequence"/>
</dbReference>
<evidence type="ECO:0000256" key="6">
    <source>
        <dbReference type="ARBA" id="ARBA00022679"/>
    </source>
</evidence>
<dbReference type="SUPFAM" id="SSF51445">
    <property type="entry name" value="(Trans)glycosidases"/>
    <property type="match status" value="1"/>
</dbReference>
<reference evidence="13" key="1">
    <citation type="submission" date="2016-12" db="EMBL/GenBank/DDBJ databases">
        <authorList>
            <person name="Meng X."/>
        </authorList>
    </citation>
    <scope>NUCLEOTIDE SEQUENCE [LARGE SCALE GENOMIC DNA]</scope>
    <source>
        <strain evidence="13">DSM 19116</strain>
    </source>
</reference>
<keyword evidence="13" id="KW-1185">Reference proteome</keyword>
<evidence type="ECO:0000256" key="7">
    <source>
        <dbReference type="ARBA" id="ARBA00023277"/>
    </source>
</evidence>
<proteinExistence type="inferred from homology"/>
<comment type="caution">
    <text evidence="12">The sequence shown here is derived from an EMBL/GenBank/DDBJ whole genome shotgun (WGS) entry which is preliminary data.</text>
</comment>
<dbReference type="Gene3D" id="3.20.20.80">
    <property type="entry name" value="Glycosidases"/>
    <property type="match status" value="1"/>
</dbReference>
<evidence type="ECO:0000256" key="1">
    <source>
        <dbReference type="ARBA" id="ARBA00000439"/>
    </source>
</evidence>
<keyword evidence="5 10" id="KW-0328">Glycosyltransferase</keyword>
<dbReference type="Pfam" id="PF21226">
    <property type="entry name" value="MalQ_N"/>
    <property type="match status" value="1"/>
</dbReference>
<keyword evidence="6 10" id="KW-0808">Transferase</keyword>
<evidence type="ECO:0000256" key="2">
    <source>
        <dbReference type="ARBA" id="ARBA00005684"/>
    </source>
</evidence>
<comment type="similarity">
    <text evidence="2 10">Belongs to the disproportionating enzyme family.</text>
</comment>
<dbReference type="RefSeq" id="WP_073716044.1">
    <property type="nucleotide sequence ID" value="NZ_MQVR01000014.1"/>
</dbReference>
<dbReference type="GO" id="GO:0005975">
    <property type="term" value="P:carbohydrate metabolic process"/>
    <property type="evidence" value="ECO:0007669"/>
    <property type="project" value="InterPro"/>
</dbReference>
<evidence type="ECO:0000259" key="11">
    <source>
        <dbReference type="Pfam" id="PF21226"/>
    </source>
</evidence>
<dbReference type="OrthoDB" id="9811841at2"/>
<evidence type="ECO:0000256" key="9">
    <source>
        <dbReference type="ARBA" id="ARBA00031501"/>
    </source>
</evidence>
<dbReference type="Pfam" id="PF02446">
    <property type="entry name" value="Glyco_hydro_77"/>
    <property type="match status" value="1"/>
</dbReference>
<name>A0A1Q5Q4B1_9ACTO</name>
<evidence type="ECO:0000256" key="4">
    <source>
        <dbReference type="ARBA" id="ARBA00020295"/>
    </source>
</evidence>
<dbReference type="InterPro" id="IPR017853">
    <property type="entry name" value="GH"/>
</dbReference>
<evidence type="ECO:0000313" key="13">
    <source>
        <dbReference type="Proteomes" id="UP000185628"/>
    </source>
</evidence>
<dbReference type="GO" id="GO:0004134">
    <property type="term" value="F:4-alpha-glucanotransferase activity"/>
    <property type="evidence" value="ECO:0007669"/>
    <property type="project" value="UniProtKB-EC"/>
</dbReference>
<evidence type="ECO:0000256" key="10">
    <source>
        <dbReference type="RuleBase" id="RU361207"/>
    </source>
</evidence>
<sequence length="714" mass="79461">MSIDNSDALRHLADQYGVATEYWDFHGTHRHVPDATLLAVLSALGLDLESDSDVSDAIAEIDLKPWRRILPSCLVVRHGQEHDVAVHVPDGLGVSASVQLEDGQSWSLGQKDQWVEPREIDGERIGRATFLLPSNLPLGWHTIEVTCDDGTTASAPLAVTPPRLAEPTLQAGRGWGAMAQLYSVRSKESWGMGDARDLAEMGSFFGSIGADFLLINPLHAAEMSPPITPSPYLPTSRRFVSPLYIRPEDIEEVAYLTGPQRSLVRWAMQEVEHDNTSSEPIDRDRSWQAKSQALAVIYAQGLSDARRREFERYREEMGQGLEDFALWCALAEHYKDEPWPETVSHPASPRTRLMRMELSERIDYFCWLQWIIDQQLQRAQRDAVDAGMGLGLMQDLAVGVHPGGADAWALQDVFARGIEVGAPPDMYNQQGQNWSQPPWRPDALAELGYAPLRDMIRTVLRHAGAIRVDHIIGFFRLWWIPQGALPSEGTYVRFDHEAMIGVLLLEAHRAGATLIGEDLGTVEPGVRDYLTERGIFGTSVLWFEGGEDGLPKRPDAYRTLALATVDTHDMPPAAGYLAGEHVDVRERLGLLVDPPEQVRAEAEAERERMLTRLREYGLLGADPTEREIIEAMHRYIAQTPSLLLGISVTDMVGERRTQNQPGTDQEYPNWKIPLGDGTAQPVLVADLPKNGRLNSLIHAVRDALGDGDRLATRD</sequence>
<dbReference type="PANTHER" id="PTHR32438">
    <property type="entry name" value="4-ALPHA-GLUCANOTRANSFERASE DPE1, CHLOROPLASTIC/AMYLOPLASTIC"/>
    <property type="match status" value="1"/>
</dbReference>
<dbReference type="STRING" id="208480.SAMN02910418_01949"/>
<dbReference type="EC" id="2.4.1.25" evidence="3 10"/>
<feature type="domain" description="MalQ N-terminal beta-sandwich" evidence="11">
    <location>
        <begin position="70"/>
        <end position="161"/>
    </location>
</feature>
<dbReference type="InterPro" id="IPR003385">
    <property type="entry name" value="Glyco_hydro_77"/>
</dbReference>
<dbReference type="NCBIfam" id="TIGR00217">
    <property type="entry name" value="malQ"/>
    <property type="match status" value="1"/>
</dbReference>
<dbReference type="PANTHER" id="PTHR32438:SF5">
    <property type="entry name" value="4-ALPHA-GLUCANOTRANSFERASE DPE1, CHLOROPLASTIC_AMYLOPLASTIC"/>
    <property type="match status" value="1"/>
</dbReference>
<protein>
    <recommendedName>
        <fullName evidence="4 10">4-alpha-glucanotransferase</fullName>
        <ecNumber evidence="3 10">2.4.1.25</ecNumber>
    </recommendedName>
    <alternativeName>
        <fullName evidence="8 10">Amylomaltase</fullName>
    </alternativeName>
    <alternativeName>
        <fullName evidence="9 10">Disproportionating enzyme</fullName>
    </alternativeName>
</protein>